<accession>A0A2A2THQ2</accession>
<sequence>MLWGKKQVLISFDLNNSLNYSDIPLDIKLHLWQLYNNFGVNIGIWFYLWGNYTFSIYPEISS</sequence>
<organism evidence="1 2">
    <name type="scientific">Brunnivagina elsteri CCALA 953</name>
    <dbReference type="NCBI Taxonomy" id="987040"/>
    <lineage>
        <taxon>Bacteria</taxon>
        <taxon>Bacillati</taxon>
        <taxon>Cyanobacteriota</taxon>
        <taxon>Cyanophyceae</taxon>
        <taxon>Nostocales</taxon>
        <taxon>Calotrichaceae</taxon>
        <taxon>Brunnivagina</taxon>
    </lineage>
</organism>
<evidence type="ECO:0000313" key="2">
    <source>
        <dbReference type="Proteomes" id="UP000218238"/>
    </source>
</evidence>
<evidence type="ECO:0000313" key="1">
    <source>
        <dbReference type="EMBL" id="PAX53211.1"/>
    </source>
</evidence>
<reference evidence="1 2" key="1">
    <citation type="submission" date="2017-08" db="EMBL/GenBank/DDBJ databases">
        <title>Draft genome sequence of filamentous cyanobacterium Calothrix elsteri CCALA 953.</title>
        <authorList>
            <person name="Gagunashvili A.N."/>
            <person name="Elster J."/>
            <person name="Andresson O.S."/>
        </authorList>
    </citation>
    <scope>NUCLEOTIDE SEQUENCE [LARGE SCALE GENOMIC DNA]</scope>
    <source>
        <strain evidence="1 2">CCALA 953</strain>
    </source>
</reference>
<dbReference type="AlphaFoldDB" id="A0A2A2THQ2"/>
<name>A0A2A2THQ2_9CYAN</name>
<keyword evidence="2" id="KW-1185">Reference proteome</keyword>
<comment type="caution">
    <text evidence="1">The sequence shown here is derived from an EMBL/GenBank/DDBJ whole genome shotgun (WGS) entry which is preliminary data.</text>
</comment>
<proteinExistence type="predicted"/>
<gene>
    <name evidence="1" type="ORF">CK510_15180</name>
</gene>
<dbReference type="Proteomes" id="UP000218238">
    <property type="component" value="Unassembled WGS sequence"/>
</dbReference>
<protein>
    <submittedName>
        <fullName evidence="1">Uncharacterized protein</fullName>
    </submittedName>
</protein>
<dbReference type="EMBL" id="NTFS01000161">
    <property type="protein sequence ID" value="PAX53211.1"/>
    <property type="molecule type" value="Genomic_DNA"/>
</dbReference>